<proteinExistence type="predicted"/>
<evidence type="ECO:0000313" key="1">
    <source>
        <dbReference type="EMBL" id="THH35346.1"/>
    </source>
</evidence>
<dbReference type="OrthoDB" id="7874863at2"/>
<evidence type="ECO:0000313" key="2">
    <source>
        <dbReference type="Proteomes" id="UP000306602"/>
    </source>
</evidence>
<accession>A0A4S4N829</accession>
<dbReference type="Proteomes" id="UP000306602">
    <property type="component" value="Unassembled WGS sequence"/>
</dbReference>
<name>A0A4S4N829_9RHOB</name>
<keyword evidence="2" id="KW-1185">Reference proteome</keyword>
<dbReference type="AlphaFoldDB" id="A0A4S4N829"/>
<organism evidence="1 2">
    <name type="scientific">Aliishimia ponticola</name>
    <dbReference type="NCBI Taxonomy" id="2499833"/>
    <lineage>
        <taxon>Bacteria</taxon>
        <taxon>Pseudomonadati</taxon>
        <taxon>Pseudomonadota</taxon>
        <taxon>Alphaproteobacteria</taxon>
        <taxon>Rhodobacterales</taxon>
        <taxon>Paracoccaceae</taxon>
        <taxon>Aliishimia</taxon>
    </lineage>
</organism>
<gene>
    <name evidence="1" type="ORF">E4Z66_16145</name>
</gene>
<dbReference type="RefSeq" id="WP_136464079.1">
    <property type="nucleotide sequence ID" value="NZ_SRKY01000004.1"/>
</dbReference>
<reference evidence="1 2" key="1">
    <citation type="submission" date="2019-04" db="EMBL/GenBank/DDBJ databases">
        <title>Shimia ponticola sp. nov., isolated from seawater.</title>
        <authorList>
            <person name="Kim Y.-O."/>
            <person name="Yoon J.-H."/>
        </authorList>
    </citation>
    <scope>NUCLEOTIDE SEQUENCE [LARGE SCALE GENOMIC DNA]</scope>
    <source>
        <strain evidence="1 2">MYP11</strain>
    </source>
</reference>
<comment type="caution">
    <text evidence="1">The sequence shown here is derived from an EMBL/GenBank/DDBJ whole genome shotgun (WGS) entry which is preliminary data.</text>
</comment>
<dbReference type="EMBL" id="SRKY01000004">
    <property type="protein sequence ID" value="THH35346.1"/>
    <property type="molecule type" value="Genomic_DNA"/>
</dbReference>
<protein>
    <submittedName>
        <fullName evidence="1">Uncharacterized protein</fullName>
    </submittedName>
</protein>
<sequence length="70" mass="8129">MLQANIENAKELDEMRQFVLSEREKCLSRREWKHRLLGFGYAVTETRTGQLITRLSTKETICLMNVTAVA</sequence>